<dbReference type="GO" id="GO:0005886">
    <property type="term" value="C:plasma membrane"/>
    <property type="evidence" value="ECO:0007669"/>
    <property type="project" value="UniProtKB-SubCell"/>
</dbReference>
<keyword evidence="2" id="KW-0520">NAD</keyword>
<accession>A0A1E7QJH9</accession>
<comment type="caution">
    <text evidence="2">Lacks conserved residue(s) required for the propagation of feature annotation.</text>
</comment>
<evidence type="ECO:0000313" key="4">
    <source>
        <dbReference type="Proteomes" id="UP000175679"/>
    </source>
</evidence>
<dbReference type="PANTHER" id="PTHR33269:SF17">
    <property type="entry name" value="NADH-UBIQUINONE OXIDOREDUCTASE CHAIN 6"/>
    <property type="match status" value="1"/>
</dbReference>
<keyword evidence="2" id="KW-0812">Transmembrane</keyword>
<sequence>MVFFFYCFAIFTILSSVCVISTKNPVHSVLSLILTFISTSALFIMIGAEFIAMMILIVYIGAVAVLFLFMVMMLDFKLEQGFAKHYVFTILLCGIFFLAMSFIIYNSSLPMTANQYEINNIRAIGDLLYTNYMYAFHISGILLLVAMVGAIALTLPEKKKIVKKSSSSFVKLVKGEFRKGIEWK</sequence>
<protein>
    <recommendedName>
        <fullName evidence="2">NADH-quinone oxidoreductase subunit J</fullName>
        <ecNumber evidence="2">7.1.1.-</ecNumber>
    </recommendedName>
</protein>
<evidence type="ECO:0000313" key="3">
    <source>
        <dbReference type="EMBL" id="OEY86623.1"/>
    </source>
</evidence>
<gene>
    <name evidence="3" type="ORF">BIY23_02885</name>
</gene>
<feature type="transmembrane region" description="Helical" evidence="2">
    <location>
        <begin position="42"/>
        <end position="74"/>
    </location>
</feature>
<keyword evidence="4" id="KW-1185">Reference proteome</keyword>
<dbReference type="Pfam" id="PF00499">
    <property type="entry name" value="Oxidored_q3"/>
    <property type="match status" value="1"/>
</dbReference>
<dbReference type="GO" id="GO:0008137">
    <property type="term" value="F:NADH dehydrogenase (ubiquinone) activity"/>
    <property type="evidence" value="ECO:0007669"/>
    <property type="project" value="UniProtKB-UniRule"/>
</dbReference>
<dbReference type="Proteomes" id="UP000175679">
    <property type="component" value="Unassembled WGS sequence"/>
</dbReference>
<name>A0A1E7QJH9_WOLPI</name>
<keyword evidence="2" id="KW-1003">Cell membrane</keyword>
<dbReference type="NCBIfam" id="NF005164">
    <property type="entry name" value="PRK06638.1-4"/>
    <property type="match status" value="1"/>
</dbReference>
<keyword evidence="2" id="KW-0874">Quinone</keyword>
<dbReference type="OrthoDB" id="9795409at2"/>
<feature type="transmembrane region" description="Helical" evidence="2">
    <location>
        <begin position="134"/>
        <end position="155"/>
    </location>
</feature>
<dbReference type="PANTHER" id="PTHR33269">
    <property type="entry name" value="NADH-UBIQUINONE OXIDOREDUCTASE CHAIN 6"/>
    <property type="match status" value="1"/>
</dbReference>
<dbReference type="InterPro" id="IPR001457">
    <property type="entry name" value="NADH_UbQ/plastoQ_OxRdtase_su6"/>
</dbReference>
<evidence type="ECO:0000256" key="2">
    <source>
        <dbReference type="RuleBase" id="RU004429"/>
    </source>
</evidence>
<evidence type="ECO:0000256" key="1">
    <source>
        <dbReference type="ARBA" id="ARBA00005698"/>
    </source>
</evidence>
<dbReference type="Gene3D" id="1.20.120.1200">
    <property type="entry name" value="NADH-ubiquinone/plastoquinone oxidoreductase chain 6, subunit NuoJ"/>
    <property type="match status" value="1"/>
</dbReference>
<comment type="catalytic activity">
    <reaction evidence="2">
        <text>a quinone + NADH + 5 H(+)(in) = a quinol + NAD(+) + 4 H(+)(out)</text>
        <dbReference type="Rhea" id="RHEA:57888"/>
        <dbReference type="ChEBI" id="CHEBI:15378"/>
        <dbReference type="ChEBI" id="CHEBI:24646"/>
        <dbReference type="ChEBI" id="CHEBI:57540"/>
        <dbReference type="ChEBI" id="CHEBI:57945"/>
        <dbReference type="ChEBI" id="CHEBI:132124"/>
    </reaction>
</comment>
<dbReference type="GO" id="GO:0048038">
    <property type="term" value="F:quinone binding"/>
    <property type="evidence" value="ECO:0007669"/>
    <property type="project" value="UniProtKB-UniRule"/>
</dbReference>
<keyword evidence="2" id="KW-1133">Transmembrane helix</keyword>
<dbReference type="AlphaFoldDB" id="A0A1E7QJH9"/>
<comment type="similarity">
    <text evidence="1 2">Belongs to the complex I subunit 6 family.</text>
</comment>
<reference evidence="3 4" key="1">
    <citation type="submission" date="2016-09" db="EMBL/GenBank/DDBJ databases">
        <title>Genomic evidence for plant-parasitic nematodes as the earliest Wolbachia hosts.</title>
        <authorList>
            <person name="Brown A.M."/>
            <person name="Wasala S.K."/>
            <person name="Howe D.K."/>
            <person name="Peetz A.B."/>
            <person name="Zasada I.A."/>
            <person name="Denver D.R."/>
        </authorList>
    </citation>
    <scope>NUCLEOTIDE SEQUENCE [LARGE SCALE GENOMIC DNA]</scope>
    <source>
        <strain evidence="4">wPpe</strain>
    </source>
</reference>
<dbReference type="EC" id="7.1.1.-" evidence="2"/>
<dbReference type="InterPro" id="IPR042106">
    <property type="entry name" value="Nuo/plastoQ_OxRdtase_6_NuoJ"/>
</dbReference>
<proteinExistence type="inferred from homology"/>
<feature type="transmembrane region" description="Helical" evidence="2">
    <location>
        <begin position="86"/>
        <end position="105"/>
    </location>
</feature>
<keyword evidence="2" id="KW-0472">Membrane</keyword>
<dbReference type="RefSeq" id="WP_070065103.1">
    <property type="nucleotide sequence ID" value="NZ_MJMG01000007.1"/>
</dbReference>
<dbReference type="EMBL" id="MJMG01000007">
    <property type="protein sequence ID" value="OEY86623.1"/>
    <property type="molecule type" value="Genomic_DNA"/>
</dbReference>
<comment type="subcellular location">
    <subcellularLocation>
        <location evidence="2">Cell membrane</location>
        <topology evidence="2">Multi-pass membrane protein</topology>
    </subcellularLocation>
</comment>
<organism evidence="3 4">
    <name type="scientific">Wolbachia pipientis</name>
    <dbReference type="NCBI Taxonomy" id="955"/>
    <lineage>
        <taxon>Bacteria</taxon>
        <taxon>Pseudomonadati</taxon>
        <taxon>Pseudomonadota</taxon>
        <taxon>Alphaproteobacteria</taxon>
        <taxon>Rickettsiales</taxon>
        <taxon>Anaplasmataceae</taxon>
        <taxon>Wolbachieae</taxon>
        <taxon>Wolbachia</taxon>
    </lineage>
</organism>
<comment type="caution">
    <text evidence="3">The sequence shown here is derived from an EMBL/GenBank/DDBJ whole genome shotgun (WGS) entry which is preliminary data.</text>
</comment>
<comment type="function">
    <text evidence="2">NDH-1 shuttles electrons from NADH, via FMN and iron-sulfur (Fe-S) centers, to quinones in the respiratory chain. Couples the redox reaction to proton translocation (for every two electrons transferred, four hydrogen ions are translocated across the cytoplasmic membrane), and thus conserves the redox energy in a proton gradient.</text>
</comment>